<dbReference type="EMBL" id="JANAWD010000918">
    <property type="protein sequence ID" value="KAJ3475088.1"/>
    <property type="molecule type" value="Genomic_DNA"/>
</dbReference>
<protein>
    <submittedName>
        <fullName evidence="2">Uncharacterized protein</fullName>
    </submittedName>
</protein>
<sequence>MYSHCCTTENLARSLWPSTLPSLCSEDRPLAEMPERVVVPMSYGDVLDWAGVARNPAGETTLTRYVLSHARSGSNGPTATQEIILHLQGFVQKVNLHPLGDWNPSASWAKQTMTLIHCGNKAPFQAQVQALSNLLNVVGDSFQGGEIVHLPKIGLEGIKLERPVFTRGRKGGDTTSVLTDMDDLSGKAKAMEPLCHMIIKKGDFVNVAVAMQIDVKPPLAHPRIRVNLVMKEIVLLESKSLIFTQNRIRKEGDGKGAGTESGKSGDVLMGA</sequence>
<proteinExistence type="predicted"/>
<comment type="caution">
    <text evidence="2">The sequence shown here is derived from an EMBL/GenBank/DDBJ whole genome shotgun (WGS) entry which is preliminary data.</text>
</comment>
<evidence type="ECO:0000256" key="1">
    <source>
        <dbReference type="SAM" id="MobiDB-lite"/>
    </source>
</evidence>
<keyword evidence="3" id="KW-1185">Reference proteome</keyword>
<name>A0AAD5UQS2_9APHY</name>
<feature type="region of interest" description="Disordered" evidence="1">
    <location>
        <begin position="252"/>
        <end position="271"/>
    </location>
</feature>
<evidence type="ECO:0000313" key="3">
    <source>
        <dbReference type="Proteomes" id="UP001212997"/>
    </source>
</evidence>
<evidence type="ECO:0000313" key="2">
    <source>
        <dbReference type="EMBL" id="KAJ3475088.1"/>
    </source>
</evidence>
<dbReference type="AlphaFoldDB" id="A0AAD5UQS2"/>
<dbReference type="Proteomes" id="UP001212997">
    <property type="component" value="Unassembled WGS sequence"/>
</dbReference>
<organism evidence="2 3">
    <name type="scientific">Meripilus lineatus</name>
    <dbReference type="NCBI Taxonomy" id="2056292"/>
    <lineage>
        <taxon>Eukaryota</taxon>
        <taxon>Fungi</taxon>
        <taxon>Dikarya</taxon>
        <taxon>Basidiomycota</taxon>
        <taxon>Agaricomycotina</taxon>
        <taxon>Agaricomycetes</taxon>
        <taxon>Polyporales</taxon>
        <taxon>Meripilaceae</taxon>
        <taxon>Meripilus</taxon>
    </lineage>
</organism>
<reference evidence="2" key="1">
    <citation type="submission" date="2022-07" db="EMBL/GenBank/DDBJ databases">
        <title>Genome Sequence of Physisporinus lineatus.</title>
        <authorList>
            <person name="Buettner E."/>
        </authorList>
    </citation>
    <scope>NUCLEOTIDE SEQUENCE</scope>
    <source>
        <strain evidence="2">VT162</strain>
    </source>
</reference>
<accession>A0AAD5UQS2</accession>
<gene>
    <name evidence="2" type="ORF">NLI96_g12066</name>
</gene>